<name>A0A1I8HKJ6_9PLAT</name>
<feature type="region of interest" description="Disordered" evidence="11">
    <location>
        <begin position="2261"/>
        <end position="2307"/>
    </location>
</feature>
<dbReference type="GO" id="GO:0005778">
    <property type="term" value="C:peroxisomal membrane"/>
    <property type="evidence" value="ECO:0007669"/>
    <property type="project" value="TreeGrafter"/>
</dbReference>
<dbReference type="GO" id="GO:0140359">
    <property type="term" value="F:ABC-type transporter activity"/>
    <property type="evidence" value="ECO:0007669"/>
    <property type="project" value="InterPro"/>
</dbReference>
<dbReference type="GO" id="GO:0005324">
    <property type="term" value="F:long-chain fatty acid transmembrane transporter activity"/>
    <property type="evidence" value="ECO:0007669"/>
    <property type="project" value="TreeGrafter"/>
</dbReference>
<evidence type="ECO:0000256" key="10">
    <source>
        <dbReference type="ARBA" id="ARBA00023180"/>
    </source>
</evidence>
<dbReference type="Gene3D" id="3.40.50.300">
    <property type="entry name" value="P-loop containing nucleotide triphosphate hydrolases"/>
    <property type="match status" value="1"/>
</dbReference>
<dbReference type="PRINTS" id="PR00248">
    <property type="entry name" value="GPCRMGR"/>
</dbReference>
<dbReference type="Gene3D" id="1.20.1560.10">
    <property type="entry name" value="ABC transporter type 1, transmembrane domain"/>
    <property type="match status" value="1"/>
</dbReference>
<evidence type="ECO:0000256" key="5">
    <source>
        <dbReference type="ARBA" id="ARBA00022741"/>
    </source>
</evidence>
<keyword evidence="16" id="KW-1185">Reference proteome</keyword>
<feature type="region of interest" description="Disordered" evidence="11">
    <location>
        <begin position="238"/>
        <end position="265"/>
    </location>
</feature>
<feature type="transmembrane region" description="Helical" evidence="12">
    <location>
        <begin position="917"/>
        <end position="941"/>
    </location>
</feature>
<evidence type="ECO:0000256" key="12">
    <source>
        <dbReference type="SAM" id="Phobius"/>
    </source>
</evidence>
<dbReference type="SUPFAM" id="SSF52540">
    <property type="entry name" value="P-loop containing nucleoside triphosphate hydrolases"/>
    <property type="match status" value="1"/>
</dbReference>
<dbReference type="InterPro" id="IPR050835">
    <property type="entry name" value="ABC_transporter_sub-D"/>
</dbReference>
<keyword evidence="8 12" id="KW-0472">Membrane</keyword>
<keyword evidence="7 12" id="KW-1133">Transmembrane helix</keyword>
<dbReference type="PROSITE" id="PS50893">
    <property type="entry name" value="ABC_TRANSPORTER_2"/>
    <property type="match status" value="1"/>
</dbReference>
<evidence type="ECO:0000256" key="2">
    <source>
        <dbReference type="ARBA" id="ARBA00008575"/>
    </source>
</evidence>
<dbReference type="InterPro" id="IPR003593">
    <property type="entry name" value="AAA+_ATPase"/>
</dbReference>
<feature type="transmembrane region" description="Helical" evidence="12">
    <location>
        <begin position="2148"/>
        <end position="2167"/>
    </location>
</feature>
<dbReference type="GO" id="GO:0042760">
    <property type="term" value="P:very long-chain fatty acid catabolic process"/>
    <property type="evidence" value="ECO:0007669"/>
    <property type="project" value="TreeGrafter"/>
</dbReference>
<evidence type="ECO:0000259" key="15">
    <source>
        <dbReference type="PROSITE" id="PS50929"/>
    </source>
</evidence>
<evidence type="ECO:0000313" key="17">
    <source>
        <dbReference type="WBParaSite" id="maker-uti_cns_0006518-snap-gene-0.3-mRNA-1"/>
    </source>
</evidence>
<dbReference type="GO" id="GO:0019786">
    <property type="term" value="F:protein-phosphatidylethanolamide deconjugating activity"/>
    <property type="evidence" value="ECO:0007669"/>
    <property type="project" value="InterPro"/>
</dbReference>
<reference evidence="17" key="1">
    <citation type="submission" date="2016-11" db="UniProtKB">
        <authorList>
            <consortium name="WormBaseParasite"/>
        </authorList>
    </citation>
    <scope>IDENTIFICATION</scope>
</reference>
<keyword evidence="9" id="KW-0675">Receptor</keyword>
<feature type="transmembrane region" description="Helical" evidence="12">
    <location>
        <begin position="1981"/>
        <end position="1999"/>
    </location>
</feature>
<dbReference type="PANTHER" id="PTHR11384:SF59">
    <property type="entry name" value="LYSOSOMAL COBALAMIN TRANSPORTER ABCD4"/>
    <property type="match status" value="1"/>
</dbReference>
<dbReference type="Pfam" id="PF00003">
    <property type="entry name" value="7tm_3"/>
    <property type="match status" value="1"/>
</dbReference>
<evidence type="ECO:0000256" key="3">
    <source>
        <dbReference type="ARBA" id="ARBA00022448"/>
    </source>
</evidence>
<dbReference type="PANTHER" id="PTHR11384">
    <property type="entry name" value="ATP-BINDING CASSETTE, SUB-FAMILY D MEMBER"/>
    <property type="match status" value="1"/>
</dbReference>
<dbReference type="Pfam" id="PF01094">
    <property type="entry name" value="ANF_receptor"/>
    <property type="match status" value="1"/>
</dbReference>
<sequence>MFRRIDWTLNRQPGCSHRHTLRLLLGLLFNRRSHRHTLRLLLGLLFNGRSHRHTLRLLLGLLFNRRSHRHTLRLLLGLLFNRRSHRHTLRLLLGLLFNRRSHRHTLRLLLGLLFNRRSHRHTLRLLLGLLFNRRSHRHTLRLLLRKELTHQQLAVALNLQFRYHQLKRARRLAGQNRASTTENGKPQHLADARHFLANDAVWLPGQTLFGPHQQQQQSLSDAIKDGWNSLRYRLSFRSSHSGSSNASYVAGSSSATTSSSNSNSNTDRRYILRLRKYLPIWLLGTEYNVVNLSDSERLQQDLASQFIHLTYRRGIQPGLVSSATGRVYRTDAGWGCMLRCAQMLLATALCRISCLTDLPLDVELFADDGPLSIAALLTGCGLQPGDWSGPATACRALSSVVRLTNDIIGQGRLRVHVANDSCVCRDRLMSAWMPEDDACHDDSTEKSVVGEDSGIKIQQDQPLPPLLLLLLPLRLGGASLAHPDHLAALQSLLRQPSCLGVLGGRPRRSVYFCGYQGDRLLGLDPHDRCVRDWRAQLRNSRPRFVSYRRLDPSCAVGFLLDSRTELDRLLTCLDVECRGLACVVQSSRDLWPPSGVTITSLAMSDQGSCYADVGRASLAGNDNNRGQPGYDCDGAEDAEGGIVVGASASEFFHLSGRCGINSSRRPRQVLPIDDEVEPDADADADCQLESDCADSELHSGRLAGFKEEFGMSYFHVSSRGSSVLPVSEAGAQSDLSAGVDGASVVDPAAKFQFNIHFGKRVFQLFRVVFPNVCSKNTALFAFLLLLSVLEQITAYNVGMISSQYYKALGDTDVPLFWRVTLTASALIVGIVAIKSTKNFVSGLLYLNLRRQITENLHLAYLHKKAFYMLHIYTEIDNPDQRIAQDVERMCRAFSGMVDTLLVSPFIIAYYTYECVRITGWLGPGASLAFFVLATVANRYLLQLVSRAVVRQEAGEGDFRHRHSQIRISAESAAFHDCEQVELEQCSASLESLLSLQRRVVLRQYALTAFVNFCDYAASIGSYLSLAVPIFAGVYDSLSRTDLASLISRTLFVMIYLFHQFTKLIDLAIEAGDIIGTSHRVLELSEALQNCHRSCYSDWCFDSAAANAAASCDTFVVDRVGDADMALMRPVLEFRGLCVKPPGPGDRLLIKGLSLSLNPGDSLLITGPSGCGKTALLRTVSGLWRPATGSYSEERQILMAVKGAAGRSNEPLQVLFAPQRPYFTAGGTLLQQVVFPRRLTAQLRTSLDFSWLESRLALLHLSELLDRGGGSSSSGWDSVMDWSVSLSPGEQQRLVTLRCLFHRPRLLLLDEATSALDSDLEAVVYELLLRDLPELCLVSVGHRSSLRRYHQKELALTVDPEVYYIKDIDQQSYISCFIQSVTAMRSEPLLLLLLQLLSVVYQPADAQVCPSGRAISNRRFGFTKSAGQGVNESYVYLVFVQDVTSNSGPLECSGTASLSAMQRLEAGLWAASTFRSRYTGVLSGVTVGSLVLDACQSALMPAQLLGNLQSCETVFGSDTSTLVEPRNVAAFVGVESMDEAMNAFSVTTSFGRPAVTYNLASSSLRRSAYPLVARVSPSDLTELDALVQTLLRLGVQHVQVVHSDASVQAGRFVTLADSAQTRLASAGICVVNRIPISSTAASSVNAFWRIRPVLLLVTRSDLMSFASQMLALRPSSGTFTWLLLAEHLGLCRVDIEVSATANYSDYLAYFRGLRPDMAEYPKKNPWLADFWSAHFACNLPGSASSTYPTTCNYASNNLQSIASVHASVYRVIQSVDLSLHALELIRRDLCLSGDVSLCSAFRSNANRYRLSYDKLFQSASLGYTDVALDPTTGAASKYSLFVNNYQKRYPGHAWTRVAAYASGSFSLTAQPQAYGTDERNVTWAPSGLCDSPCLARCPSNDTSTMSPPTTVGSTTLGGSAATTNSSFLLQTRYRMQYWVYALIVCASVGIIVTLLFMIYILFKVLALPSELKSFNTLWSGQFLLFFILVGYVFLFAWVPWPSVESCGTIRFMLGFVYAAVFSILMVKLLNLMNDQLKPVYQLLMFALALCIQVAVNVEWLILVPITTPVVDGMHRCGHTFEQHLQSLVYCMALILLCTCLAIRAHSIGRNNRESIFVGCTAGISIPIWIAWCLVGSLNDDIEVKDASQAFGLFVNLTLVLLVVFLPKIHQLRRLEDAKEAPDDIAVDVVDDMYDLEDAYAKEPIYMLTPGVVSETAGLGQVYQLASPDGLALPSPAGYARARSLQGDPIVLPLSPGINGSGGGPRSVILGTRTPRKAYSDYNPSGASPRAPLDRTDGGAAAAAGVNSKGTKTERLAKLGFL</sequence>
<dbReference type="Gene3D" id="3.40.50.2300">
    <property type="match status" value="2"/>
</dbReference>
<keyword evidence="4 12" id="KW-0812">Transmembrane</keyword>
<evidence type="ECO:0000259" key="14">
    <source>
        <dbReference type="PROSITE" id="PS50893"/>
    </source>
</evidence>
<dbReference type="InterPro" id="IPR003439">
    <property type="entry name" value="ABC_transporter-like_ATP-bd"/>
</dbReference>
<feature type="transmembrane region" description="Helical" evidence="12">
    <location>
        <begin position="1004"/>
        <end position="1030"/>
    </location>
</feature>
<evidence type="ECO:0000256" key="4">
    <source>
        <dbReference type="ARBA" id="ARBA00022692"/>
    </source>
</evidence>
<dbReference type="InterPro" id="IPR046792">
    <property type="entry name" value="Peptidase_C54_cat"/>
</dbReference>
<proteinExistence type="inferred from homology"/>
<dbReference type="InterPro" id="IPR011527">
    <property type="entry name" value="ABC1_TM_dom"/>
</dbReference>
<feature type="domain" description="ABC transmembrane type-1" evidence="15">
    <location>
        <begin position="778"/>
        <end position="1035"/>
    </location>
</feature>
<evidence type="ECO:0000256" key="7">
    <source>
        <dbReference type="ARBA" id="ARBA00022989"/>
    </source>
</evidence>
<dbReference type="GO" id="GO:0007031">
    <property type="term" value="P:peroxisome organization"/>
    <property type="evidence" value="ECO:0007669"/>
    <property type="project" value="TreeGrafter"/>
</dbReference>
<keyword evidence="5" id="KW-0547">Nucleotide-binding</keyword>
<dbReference type="Pfam" id="PF00005">
    <property type="entry name" value="ABC_tran"/>
    <property type="match status" value="1"/>
</dbReference>
<dbReference type="WBParaSite" id="maker-uti_cns_0006518-snap-gene-0.3-mRNA-1">
    <property type="protein sequence ID" value="maker-uti_cns_0006518-snap-gene-0.3-mRNA-1"/>
    <property type="gene ID" value="maker-uti_cns_0006518-snap-gene-0.3"/>
</dbReference>
<evidence type="ECO:0000256" key="9">
    <source>
        <dbReference type="ARBA" id="ARBA00023170"/>
    </source>
</evidence>
<comment type="similarity">
    <text evidence="2">Belongs to the ABC transporter superfamily. ABCD family. Peroxisomal fatty acyl CoA transporter (TC 3.A.1.203) subfamily.</text>
</comment>
<dbReference type="GO" id="GO:0004930">
    <property type="term" value="F:G protein-coupled receptor activity"/>
    <property type="evidence" value="ECO:0007669"/>
    <property type="project" value="InterPro"/>
</dbReference>
<feature type="domain" description="G-protein coupled receptors family 3 profile" evidence="13">
    <location>
        <begin position="1982"/>
        <end position="2170"/>
    </location>
</feature>
<dbReference type="InterPro" id="IPR028082">
    <property type="entry name" value="Peripla_BP_I"/>
</dbReference>
<dbReference type="InterPro" id="IPR038765">
    <property type="entry name" value="Papain-like_cys_pep_sf"/>
</dbReference>
<feature type="transmembrane region" description="Helical" evidence="12">
    <location>
        <begin position="2082"/>
        <end position="2101"/>
    </location>
</feature>
<feature type="transmembrane region" description="Helical" evidence="12">
    <location>
        <begin position="776"/>
        <end position="795"/>
    </location>
</feature>
<feature type="transmembrane region" description="Helical" evidence="12">
    <location>
        <begin position="815"/>
        <end position="833"/>
    </location>
</feature>
<keyword evidence="10" id="KW-0325">Glycoprotein</keyword>
<dbReference type="Pfam" id="PF06472">
    <property type="entry name" value="ABC_membrane_2"/>
    <property type="match status" value="1"/>
</dbReference>
<evidence type="ECO:0000256" key="6">
    <source>
        <dbReference type="ARBA" id="ARBA00022840"/>
    </source>
</evidence>
<dbReference type="Proteomes" id="UP000095280">
    <property type="component" value="Unplaced"/>
</dbReference>
<dbReference type="SUPFAM" id="SSF53822">
    <property type="entry name" value="Periplasmic binding protein-like I"/>
    <property type="match status" value="1"/>
</dbReference>
<evidence type="ECO:0000256" key="1">
    <source>
        <dbReference type="ARBA" id="ARBA00004141"/>
    </source>
</evidence>
<dbReference type="GO" id="GO:0008234">
    <property type="term" value="F:cysteine-type peptidase activity"/>
    <property type="evidence" value="ECO:0007669"/>
    <property type="project" value="InterPro"/>
</dbReference>
<dbReference type="GO" id="GO:0015910">
    <property type="term" value="P:long-chain fatty acid import into peroxisome"/>
    <property type="evidence" value="ECO:0007669"/>
    <property type="project" value="TreeGrafter"/>
</dbReference>
<dbReference type="GO" id="GO:0006635">
    <property type="term" value="P:fatty acid beta-oxidation"/>
    <property type="evidence" value="ECO:0007669"/>
    <property type="project" value="TreeGrafter"/>
</dbReference>
<keyword evidence="6" id="KW-0067">ATP-binding</keyword>
<dbReference type="SMART" id="SM00382">
    <property type="entry name" value="AAA"/>
    <property type="match status" value="1"/>
</dbReference>
<evidence type="ECO:0000313" key="16">
    <source>
        <dbReference type="Proteomes" id="UP000095280"/>
    </source>
</evidence>
<accession>A0A1I8HKJ6</accession>
<feature type="transmembrane region" description="Helical" evidence="12">
    <location>
        <begin position="1936"/>
        <end position="1961"/>
    </location>
</feature>
<feature type="transmembrane region" description="Helical" evidence="12">
    <location>
        <begin position="2113"/>
        <end position="2136"/>
    </location>
</feature>
<evidence type="ECO:0000256" key="8">
    <source>
        <dbReference type="ARBA" id="ARBA00023136"/>
    </source>
</evidence>
<dbReference type="PROSITE" id="PS50929">
    <property type="entry name" value="ABC_TM1F"/>
    <property type="match status" value="1"/>
</dbReference>
<organism evidence="16 17">
    <name type="scientific">Macrostomum lignano</name>
    <dbReference type="NCBI Taxonomy" id="282301"/>
    <lineage>
        <taxon>Eukaryota</taxon>
        <taxon>Metazoa</taxon>
        <taxon>Spiralia</taxon>
        <taxon>Lophotrochozoa</taxon>
        <taxon>Platyhelminthes</taxon>
        <taxon>Rhabditophora</taxon>
        <taxon>Macrostomorpha</taxon>
        <taxon>Macrostomida</taxon>
        <taxon>Macrostomidae</taxon>
        <taxon>Macrostomum</taxon>
    </lineage>
</organism>
<feature type="domain" description="ABC transporter" evidence="14">
    <location>
        <begin position="1131"/>
        <end position="1391"/>
    </location>
</feature>
<feature type="transmembrane region" description="Helical" evidence="12">
    <location>
        <begin position="2041"/>
        <end position="2062"/>
    </location>
</feature>
<comment type="subcellular location">
    <subcellularLocation>
        <location evidence="1">Membrane</location>
        <topology evidence="1">Multi-pass membrane protein</topology>
    </subcellularLocation>
</comment>
<dbReference type="CDD" id="cd13953">
    <property type="entry name" value="7tm_classC_mGluR-like"/>
    <property type="match status" value="1"/>
</dbReference>
<dbReference type="InterPro" id="IPR027417">
    <property type="entry name" value="P-loop_NTPase"/>
</dbReference>
<dbReference type="Pfam" id="PF03416">
    <property type="entry name" value="Peptidase_C54"/>
    <property type="match status" value="1"/>
</dbReference>
<evidence type="ECO:0000256" key="11">
    <source>
        <dbReference type="SAM" id="MobiDB-lite"/>
    </source>
</evidence>
<dbReference type="InterPro" id="IPR001828">
    <property type="entry name" value="ANF_lig-bd_rcpt"/>
</dbReference>
<evidence type="ECO:0000259" key="13">
    <source>
        <dbReference type="PROSITE" id="PS50259"/>
    </source>
</evidence>
<dbReference type="SUPFAM" id="SSF54001">
    <property type="entry name" value="Cysteine proteinases"/>
    <property type="match status" value="1"/>
</dbReference>
<feature type="transmembrane region" description="Helical" evidence="12">
    <location>
        <begin position="2011"/>
        <end position="2029"/>
    </location>
</feature>
<dbReference type="InterPro" id="IPR000337">
    <property type="entry name" value="GPCR_3"/>
</dbReference>
<keyword evidence="3" id="KW-0813">Transport</keyword>
<dbReference type="InterPro" id="IPR036640">
    <property type="entry name" value="ABC1_TM_sf"/>
</dbReference>
<protein>
    <submittedName>
        <fullName evidence="17">Cysteine protease</fullName>
    </submittedName>
</protein>
<dbReference type="SUPFAM" id="SSF90123">
    <property type="entry name" value="ABC transporter transmembrane region"/>
    <property type="match status" value="1"/>
</dbReference>
<dbReference type="PROSITE" id="PS50259">
    <property type="entry name" value="G_PROTEIN_RECEP_F3_4"/>
    <property type="match status" value="1"/>
</dbReference>
<dbReference type="GO" id="GO:0016887">
    <property type="term" value="F:ATP hydrolysis activity"/>
    <property type="evidence" value="ECO:0007669"/>
    <property type="project" value="InterPro"/>
</dbReference>
<dbReference type="InterPro" id="IPR017978">
    <property type="entry name" value="GPCR_3_C"/>
</dbReference>
<dbReference type="GO" id="GO:0005524">
    <property type="term" value="F:ATP binding"/>
    <property type="evidence" value="ECO:0007669"/>
    <property type="project" value="UniProtKB-KW"/>
</dbReference>